<dbReference type="Pfam" id="PF00206">
    <property type="entry name" value="Lyase_1"/>
    <property type="match status" value="1"/>
</dbReference>
<name>S0F088_CHTCT</name>
<dbReference type="InterPro" id="IPR022761">
    <property type="entry name" value="Fumarate_lyase_N"/>
</dbReference>
<evidence type="ECO:0000313" key="15">
    <source>
        <dbReference type="Proteomes" id="UP000014227"/>
    </source>
</evidence>
<dbReference type="PRINTS" id="PR00145">
    <property type="entry name" value="ARGSUCLYASE"/>
</dbReference>
<dbReference type="EC" id="4.3.2.2" evidence="4 11"/>
<reference evidence="15" key="1">
    <citation type="submission" date="2013-03" db="EMBL/GenBank/DDBJ databases">
        <title>Genome sequence of Chthonomonas calidirosea, the first sequenced genome from the Armatimonadetes phylum (formally candidate division OP10).</title>
        <authorList>
            <person name="Lee K.C.Y."/>
            <person name="Morgan X.C."/>
            <person name="Dunfield P.F."/>
            <person name="Tamas I."/>
            <person name="Houghton K.M."/>
            <person name="Vyssotski M."/>
            <person name="Ryan J.L.J."/>
            <person name="Lagutin K."/>
            <person name="McDonald I.R."/>
            <person name="Stott M.B."/>
        </authorList>
    </citation>
    <scope>NUCLEOTIDE SEQUENCE [LARGE SCALE GENOMIC DNA]</scope>
    <source>
        <strain evidence="15">DSM 23976 / ICMP 18418 / T49</strain>
    </source>
</reference>
<comment type="catalytic activity">
    <reaction evidence="8">
        <text>(2S)-2-[5-amino-1-(5-phospho-beta-D-ribosyl)imidazole-4-carboxamido]succinate = 5-amino-1-(5-phospho-beta-D-ribosyl)imidazole-4-carboxamide + fumarate</text>
        <dbReference type="Rhea" id="RHEA:23920"/>
        <dbReference type="ChEBI" id="CHEBI:29806"/>
        <dbReference type="ChEBI" id="CHEBI:58443"/>
        <dbReference type="ChEBI" id="CHEBI:58475"/>
        <dbReference type="EC" id="4.3.2.2"/>
    </reaction>
    <physiologicalReaction direction="left-to-right" evidence="8">
        <dbReference type="Rhea" id="RHEA:23921"/>
    </physiologicalReaction>
</comment>
<evidence type="ECO:0000256" key="4">
    <source>
        <dbReference type="ARBA" id="ARBA00012339"/>
    </source>
</evidence>
<dbReference type="Pfam" id="PF10397">
    <property type="entry name" value="ADSL_C"/>
    <property type="match status" value="1"/>
</dbReference>
<dbReference type="STRING" id="454171.CP488_01175"/>
<evidence type="ECO:0000256" key="3">
    <source>
        <dbReference type="ARBA" id="ARBA00008273"/>
    </source>
</evidence>
<dbReference type="SMART" id="SM00998">
    <property type="entry name" value="ADSL_C"/>
    <property type="match status" value="1"/>
</dbReference>
<dbReference type="Gene3D" id="1.10.40.30">
    <property type="entry name" value="Fumarase/aspartase (C-terminal domain)"/>
    <property type="match status" value="1"/>
</dbReference>
<dbReference type="InterPro" id="IPR000362">
    <property type="entry name" value="Fumarate_lyase_fam"/>
</dbReference>
<evidence type="ECO:0000259" key="13">
    <source>
        <dbReference type="SMART" id="SM00998"/>
    </source>
</evidence>
<evidence type="ECO:0000256" key="7">
    <source>
        <dbReference type="ARBA" id="ARBA00023239"/>
    </source>
</evidence>
<dbReference type="OrthoDB" id="9768878at2"/>
<dbReference type="FunCoup" id="S0F088">
    <property type="interactions" value="453"/>
</dbReference>
<dbReference type="FunFam" id="1.20.200.10:FF:000008">
    <property type="entry name" value="Adenylosuccinate lyase"/>
    <property type="match status" value="1"/>
</dbReference>
<dbReference type="PATRIC" id="fig|1303518.3.peg.3018"/>
<evidence type="ECO:0000256" key="1">
    <source>
        <dbReference type="ARBA" id="ARBA00004706"/>
    </source>
</evidence>
<keyword evidence="15" id="KW-1185">Reference proteome</keyword>
<evidence type="ECO:0000256" key="2">
    <source>
        <dbReference type="ARBA" id="ARBA00004734"/>
    </source>
</evidence>
<dbReference type="UniPathway" id="UPA00074">
    <property type="reaction ID" value="UER00132"/>
</dbReference>
<evidence type="ECO:0000256" key="11">
    <source>
        <dbReference type="NCBIfam" id="TIGR00928"/>
    </source>
</evidence>
<evidence type="ECO:0000313" key="14">
    <source>
        <dbReference type="EMBL" id="CCW36698.1"/>
    </source>
</evidence>
<dbReference type="Gene3D" id="1.10.275.10">
    <property type="entry name" value="Fumarase/aspartase (N-terminal domain)"/>
    <property type="match status" value="1"/>
</dbReference>
<proteinExistence type="inferred from homology"/>
<dbReference type="KEGG" id="ccz:CCALI_02913"/>
<evidence type="ECO:0000256" key="10">
    <source>
        <dbReference type="ARBA" id="ARBA00049115"/>
    </source>
</evidence>
<dbReference type="InterPro" id="IPR008948">
    <property type="entry name" value="L-Aspartase-like"/>
</dbReference>
<dbReference type="GO" id="GO:0044208">
    <property type="term" value="P:'de novo' AMP biosynthetic process"/>
    <property type="evidence" value="ECO:0007669"/>
    <property type="project" value="UniProtKB-UniPathway"/>
</dbReference>
<gene>
    <name evidence="14" type="ORF">CCALI_02913</name>
</gene>
<comment type="pathway">
    <text evidence="1 12">Purine metabolism; IMP biosynthesis via de novo pathway; 5-amino-1-(5-phospho-D-ribosyl)imidazole-4-carboxamide from 5-amino-1-(5-phospho-D-ribosyl)imidazole-4-carboxylate: step 2/2.</text>
</comment>
<dbReference type="HOGENOM" id="CLU_030949_0_1_0"/>
<keyword evidence="7 12" id="KW-0456">Lyase</keyword>
<dbReference type="FunFam" id="1.10.40.30:FF:000007">
    <property type="entry name" value="Adenylosuccinate lyase"/>
    <property type="match status" value="1"/>
</dbReference>
<comment type="similarity">
    <text evidence="3 12">Belongs to the lyase 1 family. Adenylosuccinate lyase subfamily.</text>
</comment>
<dbReference type="InParanoid" id="S0F088"/>
<protein>
    <recommendedName>
        <fullName evidence="5 11">Adenylosuccinate lyase</fullName>
        <shortName evidence="12">ASL</shortName>
        <ecNumber evidence="4 11">4.3.2.2</ecNumber>
    </recommendedName>
    <alternativeName>
        <fullName evidence="9 12">Adenylosuccinase</fullName>
    </alternativeName>
</protein>
<dbReference type="GO" id="GO:0006189">
    <property type="term" value="P:'de novo' IMP biosynthetic process"/>
    <property type="evidence" value="ECO:0007669"/>
    <property type="project" value="UniProtKB-UniPathway"/>
</dbReference>
<dbReference type="InterPro" id="IPR024083">
    <property type="entry name" value="Fumarase/histidase_N"/>
</dbReference>
<dbReference type="NCBIfam" id="TIGR00928">
    <property type="entry name" value="purB"/>
    <property type="match status" value="1"/>
</dbReference>
<evidence type="ECO:0000256" key="12">
    <source>
        <dbReference type="RuleBase" id="RU361172"/>
    </source>
</evidence>
<dbReference type="Proteomes" id="UP000014227">
    <property type="component" value="Chromosome I"/>
</dbReference>
<dbReference type="RefSeq" id="WP_016484202.1">
    <property type="nucleotide sequence ID" value="NC_021487.1"/>
</dbReference>
<organism evidence="14 15">
    <name type="scientific">Chthonomonas calidirosea (strain DSM 23976 / ICMP 18418 / T49)</name>
    <dbReference type="NCBI Taxonomy" id="1303518"/>
    <lineage>
        <taxon>Bacteria</taxon>
        <taxon>Bacillati</taxon>
        <taxon>Armatimonadota</taxon>
        <taxon>Chthonomonadia</taxon>
        <taxon>Chthonomonadales</taxon>
        <taxon>Chthonomonadaceae</taxon>
        <taxon>Chthonomonas</taxon>
    </lineage>
</organism>
<accession>S0F088</accession>
<dbReference type="CDD" id="cd01360">
    <property type="entry name" value="Adenylsuccinate_lyase_1"/>
    <property type="match status" value="1"/>
</dbReference>
<feature type="domain" description="Adenylosuccinate lyase C-terminal" evidence="13">
    <location>
        <begin position="349"/>
        <end position="428"/>
    </location>
</feature>
<dbReference type="GO" id="GO:0004018">
    <property type="term" value="F:N6-(1,2-dicarboxyethyl)AMP AMP-lyase (fumarate-forming) activity"/>
    <property type="evidence" value="ECO:0007669"/>
    <property type="project" value="UniProtKB-UniRule"/>
</dbReference>
<dbReference type="PANTHER" id="PTHR43172:SF1">
    <property type="entry name" value="ADENYLOSUCCINATE LYASE"/>
    <property type="match status" value="1"/>
</dbReference>
<evidence type="ECO:0000256" key="5">
    <source>
        <dbReference type="ARBA" id="ARBA00017058"/>
    </source>
</evidence>
<dbReference type="PANTHER" id="PTHR43172">
    <property type="entry name" value="ADENYLOSUCCINATE LYASE"/>
    <property type="match status" value="1"/>
</dbReference>
<comment type="catalytic activity">
    <reaction evidence="10">
        <text>N(6)-(1,2-dicarboxyethyl)-AMP = fumarate + AMP</text>
        <dbReference type="Rhea" id="RHEA:16853"/>
        <dbReference type="ChEBI" id="CHEBI:29806"/>
        <dbReference type="ChEBI" id="CHEBI:57567"/>
        <dbReference type="ChEBI" id="CHEBI:456215"/>
        <dbReference type="EC" id="4.3.2.2"/>
    </reaction>
    <physiologicalReaction direction="left-to-right" evidence="10">
        <dbReference type="Rhea" id="RHEA:16854"/>
    </physiologicalReaction>
</comment>
<dbReference type="PROSITE" id="PS00163">
    <property type="entry name" value="FUMARATE_LYASES"/>
    <property type="match status" value="1"/>
</dbReference>
<dbReference type="GO" id="GO:0005829">
    <property type="term" value="C:cytosol"/>
    <property type="evidence" value="ECO:0007669"/>
    <property type="project" value="TreeGrafter"/>
</dbReference>
<evidence type="ECO:0000256" key="8">
    <source>
        <dbReference type="ARBA" id="ARBA00024477"/>
    </source>
</evidence>
<dbReference type="InterPro" id="IPR019468">
    <property type="entry name" value="AdenyloSucc_lyase_C"/>
</dbReference>
<keyword evidence="6 12" id="KW-0658">Purine biosynthesis</keyword>
<dbReference type="eggNOG" id="COG0015">
    <property type="taxonomic scope" value="Bacteria"/>
</dbReference>
<dbReference type="InterPro" id="IPR004769">
    <property type="entry name" value="Pur_lyase"/>
</dbReference>
<dbReference type="InterPro" id="IPR020557">
    <property type="entry name" value="Fumarate_lyase_CS"/>
</dbReference>
<evidence type="ECO:0000256" key="9">
    <source>
        <dbReference type="ARBA" id="ARBA00030717"/>
    </source>
</evidence>
<dbReference type="UniPathway" id="UPA00075">
    <property type="reaction ID" value="UER00336"/>
</dbReference>
<dbReference type="AlphaFoldDB" id="S0F088"/>
<evidence type="ECO:0000256" key="6">
    <source>
        <dbReference type="ARBA" id="ARBA00022755"/>
    </source>
</evidence>
<dbReference type="SUPFAM" id="SSF48557">
    <property type="entry name" value="L-aspartase-like"/>
    <property type="match status" value="1"/>
</dbReference>
<dbReference type="Gene3D" id="1.20.200.10">
    <property type="entry name" value="Fumarase/aspartase (Central domain)"/>
    <property type="match status" value="1"/>
</dbReference>
<dbReference type="EMBL" id="HF951689">
    <property type="protein sequence ID" value="CCW36698.1"/>
    <property type="molecule type" value="Genomic_DNA"/>
</dbReference>
<dbReference type="GO" id="GO:0070626">
    <property type="term" value="F:(S)-2-(5-amino-1-(5-phospho-D-ribosyl)imidazole-4-carboxamido) succinate lyase (fumarate-forming) activity"/>
    <property type="evidence" value="ECO:0007669"/>
    <property type="project" value="TreeGrafter"/>
</dbReference>
<sequence>MIDRYTTPEMRRLWSRENKTRRWLDVEIAVCEGLEHFGYIPPGTTAKISQNARFDLARIDELEKETRHDVMAFVKNVTENLGEEGRFLHYGVTSYDIVDTALALLLGEACDQIIARAKALNEVIRMRAREHKHTVMIGRTHGIHAEPITFGFKLATWLDEMNNNIERLHQAREAVRVGKVSGAVGTHANIGPEVERYVCERLGLKPAPISTQIIARDRHAQLMATLAILAGSLERFATEIRNLARTEIREVQEYFAPGQKGSSAMPHKRNPWNCETICGLARVVRSNLFPVLESMATWHERDLTNSSVERIVLPDTTTLVDWMLQKFATILEKLEVYPENMRRNLEKMGGLVFSEQIMLALIAKGLSREEAYMVAQRNAARAWAGEDFRQAIASDPDVQKYLTPQEIEEAFSLQHHLKNLEHTFQALAI</sequence>
<dbReference type="PRINTS" id="PR00149">
    <property type="entry name" value="FUMRATELYASE"/>
</dbReference>
<comment type="pathway">
    <text evidence="2 12">Purine metabolism; AMP biosynthesis via de novo pathway; AMP from IMP: step 2/2.</text>
</comment>